<dbReference type="InterPro" id="IPR011991">
    <property type="entry name" value="ArsR-like_HTH"/>
</dbReference>
<dbReference type="eggNOG" id="COG0640">
    <property type="taxonomic scope" value="Bacteria"/>
</dbReference>
<evidence type="ECO:0000256" key="2">
    <source>
        <dbReference type="ARBA" id="ARBA00023125"/>
    </source>
</evidence>
<dbReference type="Pfam" id="PF09860">
    <property type="entry name" value="DUF2087"/>
    <property type="match status" value="1"/>
</dbReference>
<dbReference type="SUPFAM" id="SSF46785">
    <property type="entry name" value="Winged helix' DNA-binding domain"/>
    <property type="match status" value="1"/>
</dbReference>
<organism evidence="5 6">
    <name type="scientific">Paenibacillus wynnii</name>
    <dbReference type="NCBI Taxonomy" id="268407"/>
    <lineage>
        <taxon>Bacteria</taxon>
        <taxon>Bacillati</taxon>
        <taxon>Bacillota</taxon>
        <taxon>Bacilli</taxon>
        <taxon>Bacillales</taxon>
        <taxon>Paenibacillaceae</taxon>
        <taxon>Paenibacillus</taxon>
    </lineage>
</organism>
<proteinExistence type="predicted"/>
<evidence type="ECO:0000313" key="6">
    <source>
        <dbReference type="Proteomes" id="UP000029734"/>
    </source>
</evidence>
<keyword evidence="1" id="KW-0805">Transcription regulation</keyword>
<feature type="domain" description="HTH arsR-type" evidence="4">
    <location>
        <begin position="1"/>
        <end position="92"/>
    </location>
</feature>
<dbReference type="GO" id="GO:0003677">
    <property type="term" value="F:DNA binding"/>
    <property type="evidence" value="ECO:0007669"/>
    <property type="project" value="UniProtKB-KW"/>
</dbReference>
<dbReference type="CDD" id="cd00090">
    <property type="entry name" value="HTH_ARSR"/>
    <property type="match status" value="1"/>
</dbReference>
<dbReference type="OrthoDB" id="529288at2"/>
<keyword evidence="6" id="KW-1185">Reference proteome</keyword>
<dbReference type="EMBL" id="JQCR01000003">
    <property type="protein sequence ID" value="KGE17365.1"/>
    <property type="molecule type" value="Genomic_DNA"/>
</dbReference>
<dbReference type="STRING" id="268407.PWYN_22390"/>
<dbReference type="Pfam" id="PF01022">
    <property type="entry name" value="HTH_5"/>
    <property type="match status" value="1"/>
</dbReference>
<dbReference type="PANTHER" id="PTHR33154">
    <property type="entry name" value="TRANSCRIPTIONAL REGULATOR, ARSR FAMILY"/>
    <property type="match status" value="1"/>
</dbReference>
<dbReference type="Proteomes" id="UP000029734">
    <property type="component" value="Unassembled WGS sequence"/>
</dbReference>
<evidence type="ECO:0000256" key="1">
    <source>
        <dbReference type="ARBA" id="ARBA00023015"/>
    </source>
</evidence>
<gene>
    <name evidence="5" type="ORF">PWYN_22390</name>
</gene>
<dbReference type="PANTHER" id="PTHR33154:SF33">
    <property type="entry name" value="TRANSCRIPTIONAL REPRESSOR SDPR"/>
    <property type="match status" value="1"/>
</dbReference>
<dbReference type="InterPro" id="IPR051081">
    <property type="entry name" value="HTH_MetalResp_TranReg"/>
</dbReference>
<name>A0A098M484_9BACL</name>
<dbReference type="eggNOG" id="COG3860">
    <property type="taxonomic scope" value="Bacteria"/>
</dbReference>
<dbReference type="AlphaFoldDB" id="A0A098M484"/>
<keyword evidence="2" id="KW-0238">DNA-binding</keyword>
<dbReference type="InterPro" id="IPR001845">
    <property type="entry name" value="HTH_ArsR_DNA-bd_dom"/>
</dbReference>
<evidence type="ECO:0000259" key="4">
    <source>
        <dbReference type="PROSITE" id="PS50987"/>
    </source>
</evidence>
<dbReference type="InterPro" id="IPR036388">
    <property type="entry name" value="WH-like_DNA-bd_sf"/>
</dbReference>
<protein>
    <submittedName>
        <fullName evidence="5">ArsR family transcriptional regulator</fullName>
    </submittedName>
</protein>
<dbReference type="InterPro" id="IPR018656">
    <property type="entry name" value="DUF2087"/>
</dbReference>
<evidence type="ECO:0000313" key="5">
    <source>
        <dbReference type="EMBL" id="KGE17365.1"/>
    </source>
</evidence>
<dbReference type="Gene3D" id="1.10.10.10">
    <property type="entry name" value="Winged helix-like DNA-binding domain superfamily/Winged helix DNA-binding domain"/>
    <property type="match status" value="1"/>
</dbReference>
<dbReference type="PROSITE" id="PS50987">
    <property type="entry name" value="HTH_ARSR_2"/>
    <property type="match status" value="1"/>
</dbReference>
<accession>A0A098M484</accession>
<reference evidence="5 6" key="1">
    <citation type="submission" date="2014-08" db="EMBL/GenBank/DDBJ databases">
        <authorList>
            <person name="den Bakker H.C."/>
        </authorList>
    </citation>
    <scope>NUCLEOTIDE SEQUENCE [LARGE SCALE GENOMIC DNA]</scope>
    <source>
        <strain evidence="5 6">DSM 18334</strain>
    </source>
</reference>
<sequence>MQLDKIVAYHKALADPTRLRLLLLLSKGEMHGQALAERLSLSQPTVTHHASRLREAALIKERRDKNTVYFMLNPEFIKQNAEASLQFIFAKGEETMEEKNTDNSLKETVTRNFFSKDGRLRQIPAQYKKKLIALQHIVEKLEPGVVYTEKEINEFIKLFHDDFATIRREFIMHQFMYRENEKYELNPREVWTHWQHVK</sequence>
<dbReference type="InterPro" id="IPR036390">
    <property type="entry name" value="WH_DNA-bd_sf"/>
</dbReference>
<dbReference type="NCBIfam" id="NF033788">
    <property type="entry name" value="HTH_metalloreg"/>
    <property type="match status" value="1"/>
</dbReference>
<keyword evidence="3" id="KW-0804">Transcription</keyword>
<dbReference type="GO" id="GO:0003700">
    <property type="term" value="F:DNA-binding transcription factor activity"/>
    <property type="evidence" value="ECO:0007669"/>
    <property type="project" value="InterPro"/>
</dbReference>
<evidence type="ECO:0000256" key="3">
    <source>
        <dbReference type="ARBA" id="ARBA00023163"/>
    </source>
</evidence>
<reference evidence="5 6" key="2">
    <citation type="submission" date="2014-10" db="EMBL/GenBank/DDBJ databases">
        <title>Comparative genomics of the Paenibacillus odorifer group.</title>
        <authorList>
            <person name="Tsai Y.-C."/>
            <person name="Martin N."/>
            <person name="Korlach J."/>
            <person name="Wiedmann M."/>
        </authorList>
    </citation>
    <scope>NUCLEOTIDE SEQUENCE [LARGE SCALE GENOMIC DNA]</scope>
    <source>
        <strain evidence="5 6">DSM 18334</strain>
    </source>
</reference>
<dbReference type="SMART" id="SM00418">
    <property type="entry name" value="HTH_ARSR"/>
    <property type="match status" value="1"/>
</dbReference>
<comment type="caution">
    <text evidence="5">The sequence shown here is derived from an EMBL/GenBank/DDBJ whole genome shotgun (WGS) entry which is preliminary data.</text>
</comment>
<dbReference type="RefSeq" id="WP_036656147.1">
    <property type="nucleotide sequence ID" value="NZ_JQCR01000003.1"/>
</dbReference>
<dbReference type="PRINTS" id="PR00778">
    <property type="entry name" value="HTHARSR"/>
</dbReference>